<feature type="transmembrane region" description="Helical" evidence="2">
    <location>
        <begin position="541"/>
        <end position="564"/>
    </location>
</feature>
<comment type="caution">
    <text evidence="4">The sequence shown here is derived from an EMBL/GenBank/DDBJ whole genome shotgun (WGS) entry which is preliminary data.</text>
</comment>
<feature type="transmembrane region" description="Helical" evidence="2">
    <location>
        <begin position="632"/>
        <end position="651"/>
    </location>
</feature>
<feature type="transmembrane region" description="Helical" evidence="2">
    <location>
        <begin position="78"/>
        <end position="97"/>
    </location>
</feature>
<feature type="transmembrane region" description="Helical" evidence="2">
    <location>
        <begin position="284"/>
        <end position="306"/>
    </location>
</feature>
<evidence type="ECO:0000256" key="1">
    <source>
        <dbReference type="RuleBase" id="RU369079"/>
    </source>
</evidence>
<feature type="transmembrane region" description="Helical" evidence="2">
    <location>
        <begin position="238"/>
        <end position="264"/>
    </location>
</feature>
<feature type="transmembrane region" description="Helical" evidence="2">
    <location>
        <begin position="596"/>
        <end position="620"/>
    </location>
</feature>
<evidence type="ECO:0000259" key="3">
    <source>
        <dbReference type="Pfam" id="PF06808"/>
    </source>
</evidence>
<dbReference type="GO" id="GO:0022857">
    <property type="term" value="F:transmembrane transporter activity"/>
    <property type="evidence" value="ECO:0007669"/>
    <property type="project" value="UniProtKB-UniRule"/>
</dbReference>
<feature type="transmembrane region" description="Helical" evidence="2">
    <location>
        <begin position="409"/>
        <end position="430"/>
    </location>
</feature>
<dbReference type="EMBL" id="JAAGAB010000001">
    <property type="protein sequence ID" value="NDU99863.1"/>
    <property type="molecule type" value="Genomic_DNA"/>
</dbReference>
<keyword evidence="5" id="KW-1185">Reference proteome</keyword>
<keyword evidence="2" id="KW-0812">Transmembrane</keyword>
<name>A0A6B2JUL0_9RHOB</name>
<keyword evidence="2" id="KW-0472">Membrane</keyword>
<keyword evidence="1" id="KW-0813">Transport</keyword>
<keyword evidence="1" id="KW-0997">Cell inner membrane</keyword>
<feature type="domain" description="TRAP C4-dicarboxylate transport system permease DctM subunit" evidence="3">
    <location>
        <begin position="228"/>
        <end position="656"/>
    </location>
</feature>
<evidence type="ECO:0000313" key="5">
    <source>
        <dbReference type="Proteomes" id="UP000474757"/>
    </source>
</evidence>
<dbReference type="InterPro" id="IPR011853">
    <property type="entry name" value="TRAP_DctM-Dct_fused"/>
</dbReference>
<dbReference type="GO" id="GO:0005886">
    <property type="term" value="C:plasma membrane"/>
    <property type="evidence" value="ECO:0007669"/>
    <property type="project" value="UniProtKB-SubCell"/>
</dbReference>
<feature type="transmembrane region" description="Helical" evidence="2">
    <location>
        <begin position="34"/>
        <end position="58"/>
    </location>
</feature>
<evidence type="ECO:0000313" key="4">
    <source>
        <dbReference type="EMBL" id="NDU99863.1"/>
    </source>
</evidence>
<feature type="transmembrane region" description="Helical" evidence="2">
    <location>
        <begin position="663"/>
        <end position="686"/>
    </location>
</feature>
<dbReference type="Proteomes" id="UP000474757">
    <property type="component" value="Unassembled WGS sequence"/>
</dbReference>
<comment type="subcellular location">
    <subcellularLocation>
        <location evidence="1">Cell inner membrane</location>
        <topology evidence="1">Multi-pass membrane protein</topology>
    </subcellularLocation>
</comment>
<sequence>MSERRDETMEPIVADGVDDEVIETNRRIFAGWRFTAVGLLATFYAAFHMAALNGLSIYEITGIRIPFLPTFPMETWNFRIVHVAGALFLGFILFASGPFGDEEEDRRPMIGRMAMVLMIPALIALGAAIWFATQIAGGVMWNGVDEAIRSREIWAFGVPLLIATGGAILLSWAHRGPRAGVSPADFVLGVCGIAVAAYLITIYGTLMRNSTGTPFAPIGISIAAVAGVALIMELTRRVAGIALVIISAVFLAYVFLGPFLPGFLTAPAISWQRFFSQVYTDAGILGPTTAVSSTYIILFIIFAAFLQASKVGDYFVNFAFAVAGRARGGPAKVAIFASGLMGMINGTSAGNVVATGSLTIPLMKKVGYHKKTAGAVEAAASTGGQIMPPIMGAGAFIMAEITGIPYTEIAIAAIIPAVLYFASVYFMVDFEAAKLGMRGMRSDELPKVGVMARRAFLFLPIVILIVALFMGYSVIRAGTLATLAAAVVSWLTPYRMGPRSIVKAFDLAGIMSIQIIAVCACAGIIVGVISLTGVGARFSNLLLGLAEASQLLALFFAMCIAILLGMGMPTTAAYAVAASVVAPGLVELGIPQLTAHFFVFYFAVLSAITPPVALASYAAAGISGANPMETSVTSFKIGIAAFVVPFMFFYNSALLMDGTWMEVLRAGLTATIGVFLLSSGVQGWFLGERTAWYMRVGLLVSALFMIEGGLMTDLVGLGIAAVVYLVRRFVNPDPDAPLVVKGAD</sequence>
<protein>
    <submittedName>
        <fullName evidence="4">TRAP transporter fused permease subunit</fullName>
    </submittedName>
</protein>
<dbReference type="InterPro" id="IPR010656">
    <property type="entry name" value="DctM"/>
</dbReference>
<feature type="transmembrane region" description="Helical" evidence="2">
    <location>
        <begin position="698"/>
        <end position="726"/>
    </location>
</feature>
<feature type="transmembrane region" description="Helical" evidence="2">
    <location>
        <begin position="109"/>
        <end position="133"/>
    </location>
</feature>
<dbReference type="PANTHER" id="PTHR43849:SF2">
    <property type="entry name" value="BLL3936 PROTEIN"/>
    <property type="match status" value="1"/>
</dbReference>
<keyword evidence="1" id="KW-1003">Cell membrane</keyword>
<feature type="transmembrane region" description="Helical" evidence="2">
    <location>
        <begin position="153"/>
        <end position="174"/>
    </location>
</feature>
<feature type="transmembrane region" description="Helical" evidence="2">
    <location>
        <begin position="504"/>
        <end position="529"/>
    </location>
</feature>
<dbReference type="AlphaFoldDB" id="A0A6B2JUL0"/>
<accession>A0A6B2JUL0</accession>
<feature type="transmembrane region" description="Helical" evidence="2">
    <location>
        <begin position="571"/>
        <end position="590"/>
    </location>
</feature>
<organism evidence="4 5">
    <name type="scientific">Pseudoroseicyclus tamaricis</name>
    <dbReference type="NCBI Taxonomy" id="2705421"/>
    <lineage>
        <taxon>Bacteria</taxon>
        <taxon>Pseudomonadati</taxon>
        <taxon>Pseudomonadota</taxon>
        <taxon>Alphaproteobacteria</taxon>
        <taxon>Rhodobacterales</taxon>
        <taxon>Paracoccaceae</taxon>
        <taxon>Pseudoroseicyclus</taxon>
    </lineage>
</organism>
<feature type="transmembrane region" description="Helical" evidence="2">
    <location>
        <begin position="333"/>
        <end position="354"/>
    </location>
</feature>
<dbReference type="RefSeq" id="WP_163889697.1">
    <property type="nucleotide sequence ID" value="NZ_JAAFYS010000001.1"/>
</dbReference>
<gene>
    <name evidence="4" type="ORF">GZA08_02615</name>
</gene>
<dbReference type="NCBIfam" id="TIGR02123">
    <property type="entry name" value="TRAP_fused"/>
    <property type="match status" value="1"/>
</dbReference>
<reference evidence="4 5" key="1">
    <citation type="submission" date="2020-02" db="EMBL/GenBank/DDBJ databases">
        <title>Pseudoroseicyclus tamarix, sp. nov., isolated from offshore sediment of a Tamarix chinensis forest.</title>
        <authorList>
            <person name="Gai Y."/>
        </authorList>
    </citation>
    <scope>NUCLEOTIDE SEQUENCE [LARGE SCALE GENOMIC DNA]</scope>
    <source>
        <strain evidence="4 5">CLL3-39</strain>
    </source>
</reference>
<proteinExistence type="predicted"/>
<feature type="transmembrane region" description="Helical" evidence="2">
    <location>
        <begin position="451"/>
        <end position="469"/>
    </location>
</feature>
<evidence type="ECO:0000256" key="2">
    <source>
        <dbReference type="SAM" id="Phobius"/>
    </source>
</evidence>
<dbReference type="Pfam" id="PF06808">
    <property type="entry name" value="DctM"/>
    <property type="match status" value="1"/>
</dbReference>
<feature type="transmembrane region" description="Helical" evidence="2">
    <location>
        <begin position="212"/>
        <end position="231"/>
    </location>
</feature>
<feature type="transmembrane region" description="Helical" evidence="2">
    <location>
        <begin position="186"/>
        <end position="206"/>
    </location>
</feature>
<comment type="function">
    <text evidence="1">Part of the tripartite ATP-independent periplasmic (TRAP) transport system.</text>
</comment>
<keyword evidence="2" id="KW-1133">Transmembrane helix</keyword>
<dbReference type="PANTHER" id="PTHR43849">
    <property type="entry name" value="BLL3936 PROTEIN"/>
    <property type="match status" value="1"/>
</dbReference>